<feature type="domain" description="ATPase AAA-type core" evidence="1">
    <location>
        <begin position="26"/>
        <end position="321"/>
    </location>
</feature>
<organism evidence="2 3">
    <name type="scientific">Herbaspirillum rubrisubalbicans</name>
    <dbReference type="NCBI Taxonomy" id="80842"/>
    <lineage>
        <taxon>Bacteria</taxon>
        <taxon>Pseudomonadati</taxon>
        <taxon>Pseudomonadota</taxon>
        <taxon>Betaproteobacteria</taxon>
        <taxon>Burkholderiales</taxon>
        <taxon>Oxalobacteraceae</taxon>
        <taxon>Herbaspirillum</taxon>
    </lineage>
</organism>
<dbReference type="SUPFAM" id="SSF52540">
    <property type="entry name" value="P-loop containing nucleoside triphosphate hydrolases"/>
    <property type="match status" value="1"/>
</dbReference>
<dbReference type="EMBL" id="JUGD01000039">
    <property type="protein sequence ID" value="RAM61398.1"/>
    <property type="molecule type" value="Genomic_DNA"/>
</dbReference>
<protein>
    <submittedName>
        <fullName evidence="2">Chromosome segregation protein SMC</fullName>
    </submittedName>
</protein>
<evidence type="ECO:0000259" key="1">
    <source>
        <dbReference type="Pfam" id="PF13304"/>
    </source>
</evidence>
<dbReference type="PANTHER" id="PTHR32182:SF22">
    <property type="entry name" value="ATP-DEPENDENT ENDONUCLEASE, OLD FAMILY-RELATED"/>
    <property type="match status" value="1"/>
</dbReference>
<dbReference type="InterPro" id="IPR027417">
    <property type="entry name" value="P-loop_NTPase"/>
</dbReference>
<comment type="caution">
    <text evidence="2">The sequence shown here is derived from an EMBL/GenBank/DDBJ whole genome shotgun (WGS) entry which is preliminary data.</text>
</comment>
<proteinExistence type="predicted"/>
<evidence type="ECO:0000313" key="3">
    <source>
        <dbReference type="Proteomes" id="UP000248631"/>
    </source>
</evidence>
<keyword evidence="3" id="KW-1185">Reference proteome</keyword>
<dbReference type="PIRSF" id="PIRSF029347">
    <property type="entry name" value="RecF"/>
    <property type="match status" value="1"/>
</dbReference>
<accession>A0ABX9BUL1</accession>
<reference evidence="2 3" key="1">
    <citation type="submission" date="2014-12" db="EMBL/GenBank/DDBJ databases">
        <title>Complete genome sequence of Herbaspirillum rubrisubalbicans Os38.</title>
        <authorList>
            <person name="Chen M."/>
            <person name="An Q."/>
        </authorList>
    </citation>
    <scope>NUCLEOTIDE SEQUENCE [LARGE SCALE GENOMIC DNA]</scope>
    <source>
        <strain evidence="2 3">Os38</strain>
    </source>
</reference>
<gene>
    <name evidence="2" type="ORF">RB24_25540</name>
</gene>
<dbReference type="Pfam" id="PF13304">
    <property type="entry name" value="AAA_21"/>
    <property type="match status" value="1"/>
</dbReference>
<dbReference type="Proteomes" id="UP000248631">
    <property type="component" value="Unassembled WGS sequence"/>
</dbReference>
<dbReference type="InterPro" id="IPR003959">
    <property type="entry name" value="ATPase_AAA_core"/>
</dbReference>
<evidence type="ECO:0000313" key="2">
    <source>
        <dbReference type="EMBL" id="RAM61398.1"/>
    </source>
</evidence>
<dbReference type="PANTHER" id="PTHR32182">
    <property type="entry name" value="DNA REPLICATION AND REPAIR PROTEIN RECF"/>
    <property type="match status" value="1"/>
</dbReference>
<sequence>MLITKIDIKNWRNFKNLRVPLNKRTYIIGANASGKSNLLDVFRFLRDISKPAGGGLQKAVADRGGMGKLRCLEARTDPEIKISVEITGENEDLWKYELGFAKKGAQVLVTKESATLNGDTVFSRPDTLDEEDIARRTQTHLEQIGANKDFRPLADFFSDTTYLHLVPQLLKFPEIAGTGVEGDPFGQALLQRISKTPGKTRDARLNRIQQTLAVAVPQFKELKFVQDSVTGNPHLEASYQHWRKNGAWQREDQFSDGTLRLIGMLWMLQESSNSLLLLEEPELSLNDSIVSNIPLMIDRILRKQKAIGRQVIITTHSEALLKAPLASESIILLESSQNGALARLPNEGERNLLDAGLSAAEVLLPKTHPNDIQQLGLFK</sequence>
<dbReference type="Gene3D" id="3.40.50.300">
    <property type="entry name" value="P-loop containing nucleotide triphosphate hydrolases"/>
    <property type="match status" value="2"/>
</dbReference>
<name>A0ABX9BUL1_9BURK</name>
<dbReference type="RefSeq" id="WP_112070063.1">
    <property type="nucleotide sequence ID" value="NZ_JUGD01000039.1"/>
</dbReference>
<dbReference type="InterPro" id="IPR014555">
    <property type="entry name" value="RecF-like"/>
</dbReference>